<reference evidence="1 2" key="1">
    <citation type="submission" date="2023-09" db="EMBL/GenBank/DDBJ databases">
        <authorList>
            <person name="Page C.A."/>
            <person name="Perez-Diaz I.M."/>
        </authorList>
    </citation>
    <scope>NUCLEOTIDE SEQUENCE [LARGE SCALE GENOMIC DNA]</scope>
    <source>
        <strain evidence="1 2">Ll15</strain>
    </source>
</reference>
<dbReference type="PANTHER" id="PTHR37805:SF1">
    <property type="entry name" value="CYTOPLASMIC PROTEIN"/>
    <property type="match status" value="1"/>
</dbReference>
<proteinExistence type="predicted"/>
<organism evidence="1 2">
    <name type="scientific">Lysinibacillus louembei</name>
    <dbReference type="NCBI Taxonomy" id="1470088"/>
    <lineage>
        <taxon>Bacteria</taxon>
        <taxon>Bacillati</taxon>
        <taxon>Bacillota</taxon>
        <taxon>Bacilli</taxon>
        <taxon>Bacillales</taxon>
        <taxon>Bacillaceae</taxon>
        <taxon>Lysinibacillus</taxon>
    </lineage>
</organism>
<dbReference type="RefSeq" id="WP_319838159.1">
    <property type="nucleotide sequence ID" value="NZ_CP137624.1"/>
</dbReference>
<sequence>MTNNDILIRLRYAFDIKNIDMVEIFKLGGIDVTKDDVMNMLIKVKEDEEEPANYKKCNNKMLEAFLNGFITFKRGPQLSAAGEPVAPPKATGQESPNNMLFKKVKIALALTTEDVIDFIDDGGGIKVSKGEMGAILRNPSHKNYKECGDSFARYFLRGLTNKYRV</sequence>
<accession>A0ABZ0S307</accession>
<dbReference type="Pfam" id="PF07308">
    <property type="entry name" value="DUF1456"/>
    <property type="match status" value="2"/>
</dbReference>
<keyword evidence="2" id="KW-1185">Reference proteome</keyword>
<dbReference type="PANTHER" id="PTHR37805">
    <property type="entry name" value="CYTOPLASMIC PROTEIN-RELATED"/>
    <property type="match status" value="1"/>
</dbReference>
<name>A0ABZ0S307_9BACI</name>
<gene>
    <name evidence="1" type="ORF">R6U77_08565</name>
</gene>
<evidence type="ECO:0000313" key="2">
    <source>
        <dbReference type="Proteomes" id="UP001322664"/>
    </source>
</evidence>
<protein>
    <submittedName>
        <fullName evidence="1">DUF1456 family protein</fullName>
    </submittedName>
</protein>
<dbReference type="InterPro" id="IPR009921">
    <property type="entry name" value="YehS-like"/>
</dbReference>
<dbReference type="EMBL" id="CP137624">
    <property type="protein sequence ID" value="WPK13699.1"/>
    <property type="molecule type" value="Genomic_DNA"/>
</dbReference>
<dbReference type="Proteomes" id="UP001322664">
    <property type="component" value="Chromosome"/>
</dbReference>
<evidence type="ECO:0000313" key="1">
    <source>
        <dbReference type="EMBL" id="WPK13699.1"/>
    </source>
</evidence>